<feature type="compositionally biased region" description="Polar residues" evidence="1">
    <location>
        <begin position="75"/>
        <end position="85"/>
    </location>
</feature>
<organism evidence="2 3">
    <name type="scientific">Streptomyces montanisoli</name>
    <dbReference type="NCBI Taxonomy" id="2798581"/>
    <lineage>
        <taxon>Bacteria</taxon>
        <taxon>Bacillati</taxon>
        <taxon>Actinomycetota</taxon>
        <taxon>Actinomycetes</taxon>
        <taxon>Kitasatosporales</taxon>
        <taxon>Streptomycetaceae</taxon>
        <taxon>Streptomyces</taxon>
    </lineage>
</organism>
<proteinExistence type="predicted"/>
<dbReference type="EMBL" id="JAGIQL010000003">
    <property type="protein sequence ID" value="MBP0456239.1"/>
    <property type="molecule type" value="Genomic_DNA"/>
</dbReference>
<name>A0A940M512_9ACTN</name>
<dbReference type="Proteomes" id="UP000670475">
    <property type="component" value="Unassembled WGS sequence"/>
</dbReference>
<keyword evidence="3" id="KW-1185">Reference proteome</keyword>
<comment type="caution">
    <text evidence="2">The sequence shown here is derived from an EMBL/GenBank/DDBJ whole genome shotgun (WGS) entry which is preliminary data.</text>
</comment>
<evidence type="ECO:0000313" key="3">
    <source>
        <dbReference type="Proteomes" id="UP000670475"/>
    </source>
</evidence>
<evidence type="ECO:0008006" key="4">
    <source>
        <dbReference type="Google" id="ProtNLM"/>
    </source>
</evidence>
<feature type="region of interest" description="Disordered" evidence="1">
    <location>
        <begin position="75"/>
        <end position="117"/>
    </location>
</feature>
<dbReference type="AlphaFoldDB" id="A0A940M512"/>
<protein>
    <recommendedName>
        <fullName evidence="4">Ribbon-helix-helix protein, CopG family</fullName>
    </recommendedName>
</protein>
<accession>A0A940M512</accession>
<sequence length="117" mass="12313">MTTAKPTQPPKAGARPSIRVDDQLAADLAVLMSTGANLSDAIRTAVGQAADMYRTAWAQGVCPPATAPVLLAYQMQQQPTGNRPASSGYDRPSDARPTPRGMGRRLPAPPVGRILHP</sequence>
<evidence type="ECO:0000313" key="2">
    <source>
        <dbReference type="EMBL" id="MBP0456239.1"/>
    </source>
</evidence>
<evidence type="ECO:0000256" key="1">
    <source>
        <dbReference type="SAM" id="MobiDB-lite"/>
    </source>
</evidence>
<dbReference type="RefSeq" id="WP_209338014.1">
    <property type="nucleotide sequence ID" value="NZ_JAGIQL010000003.1"/>
</dbReference>
<gene>
    <name evidence="2" type="ORF">JFN87_01820</name>
</gene>
<reference evidence="2" key="1">
    <citation type="submission" date="2021-03" db="EMBL/GenBank/DDBJ databases">
        <title>Whole genome sequence of Streptomyces bomunensis MMS17-BM035.</title>
        <authorList>
            <person name="Lee J.H."/>
        </authorList>
    </citation>
    <scope>NUCLEOTIDE SEQUENCE</scope>
    <source>
        <strain evidence="2">MMS17-BM035</strain>
    </source>
</reference>